<dbReference type="PANTHER" id="PTHR30538:SF1">
    <property type="entry name" value="L-LYSINE 2,3-AMINOMUTASE"/>
    <property type="match status" value="1"/>
</dbReference>
<dbReference type="Gene3D" id="3.20.20.70">
    <property type="entry name" value="Aldolase class I"/>
    <property type="match status" value="1"/>
</dbReference>
<organism evidence="2 3">
    <name type="scientific">Bacteroides cellulosilyticus</name>
    <dbReference type="NCBI Taxonomy" id="246787"/>
    <lineage>
        <taxon>Bacteria</taxon>
        <taxon>Pseudomonadati</taxon>
        <taxon>Bacteroidota</taxon>
        <taxon>Bacteroidia</taxon>
        <taxon>Bacteroidales</taxon>
        <taxon>Bacteroidaceae</taxon>
        <taxon>Bacteroides</taxon>
    </lineage>
</organism>
<keyword evidence="1" id="KW-0408">Iron</keyword>
<reference evidence="2 3" key="1">
    <citation type="submission" date="2018-08" db="EMBL/GenBank/DDBJ databases">
        <title>A genome reference for cultivated species of the human gut microbiota.</title>
        <authorList>
            <person name="Zou Y."/>
            <person name="Xue W."/>
            <person name="Luo G."/>
        </authorList>
    </citation>
    <scope>NUCLEOTIDE SEQUENCE [LARGE SCALE GENOMIC DNA]</scope>
    <source>
        <strain evidence="2 3">AF22-3AC</strain>
    </source>
</reference>
<dbReference type="InterPro" id="IPR003739">
    <property type="entry name" value="Lys_aminomutase/Glu_NH3_mut"/>
</dbReference>
<proteinExistence type="predicted"/>
<keyword evidence="1" id="KW-0004">4Fe-4S</keyword>
<dbReference type="InterPro" id="IPR013785">
    <property type="entry name" value="Aldolase_TIM"/>
</dbReference>
<name>A0A412I561_9BACE</name>
<accession>A0A412I561</accession>
<dbReference type="PANTHER" id="PTHR30538">
    <property type="entry name" value="LYSINE 2,3-AMINOMUTASE-RELATED"/>
    <property type="match status" value="1"/>
</dbReference>
<keyword evidence="1" id="KW-0479">Metal-binding</keyword>
<gene>
    <name evidence="2" type="ORF">DWX97_24425</name>
</gene>
<evidence type="ECO:0000313" key="2">
    <source>
        <dbReference type="EMBL" id="RGS32021.1"/>
    </source>
</evidence>
<dbReference type="AlphaFoldDB" id="A0A412I561"/>
<sequence>MKQKKMLALTLSQLKQLYRNELPEIVRIAEQSDGTESFKQGISEFITNQADTESEVVRQIRLLIEYDGQEVHELSTDEQMIVSTLSLLYAFLTGNLEEDVETDVFLDIFQQFKRLQHPAAPLPAPQRVKAWTERWSSGLDEDVQLIHAKNKERILHALIQKIEHRTAVSRYHFEKGISYEEKYRLVSEWWNDFRFHLAMAAKSPTELNRFLGNSLSAETMYLLSRARKKGMPFFVTPYYLHLLNPGSTGYNDESLRSYILYSPQLVETYGQIRAWEREDIVEAGKPNAAGWLLPDGHNIHRRYPEVAILIPDTMGRACGGLCASCQRMYDFQSKRLNFEFDSLRPKETWEKKLRRLMTYFEEDTQLRDILITGGDALMSQNKTLNTILEAVYRMAARKRKANQERPEGEKYAELQRIRLGSRLPAYLPMRINNELVEILRTFKEKASVIGIRQFIIQTHFQTPLEVTPEAKEGIRKLLSAGWLITNQLVYNVAASRRGHTTRLRQVLNELGVVCYYTFSVKGFEENNAVFTPNSRSMQEQQEEKRFGKLNKEDAFNLSASLETALDPAYCIRHFLKIHHLPFLATDRSVLNLPAIGKSMTFNLVGMTEDGKRILRFDHDRTRRHSPIINQLGQVYIVENKSIAAYLRQLRAMGEDVEDYASIWNYTEGKTESRFSLYEYPDFPFRITEKMSNLEIAE</sequence>
<keyword evidence="1" id="KW-0411">Iron-sulfur</keyword>
<protein>
    <submittedName>
        <fullName evidence="2">KamA family protein</fullName>
    </submittedName>
</protein>
<dbReference type="Proteomes" id="UP000283341">
    <property type="component" value="Unassembled WGS sequence"/>
</dbReference>
<evidence type="ECO:0000256" key="1">
    <source>
        <dbReference type="ARBA" id="ARBA00022485"/>
    </source>
</evidence>
<dbReference type="EMBL" id="QRVJ01000038">
    <property type="protein sequence ID" value="RGS32021.1"/>
    <property type="molecule type" value="Genomic_DNA"/>
</dbReference>
<dbReference type="RefSeq" id="WP_118403885.1">
    <property type="nucleotide sequence ID" value="NZ_JADNFX010000017.1"/>
</dbReference>
<dbReference type="GO" id="GO:0051539">
    <property type="term" value="F:4 iron, 4 sulfur cluster binding"/>
    <property type="evidence" value="ECO:0007669"/>
    <property type="project" value="UniProtKB-KW"/>
</dbReference>
<comment type="caution">
    <text evidence="2">The sequence shown here is derived from an EMBL/GenBank/DDBJ whole genome shotgun (WGS) entry which is preliminary data.</text>
</comment>
<evidence type="ECO:0000313" key="3">
    <source>
        <dbReference type="Proteomes" id="UP000283341"/>
    </source>
</evidence>